<keyword evidence="5" id="KW-1185">Reference proteome</keyword>
<dbReference type="AlphaFoldDB" id="A0A5J5II11"/>
<comment type="caution">
    <text evidence="4">The sequence shown here is derived from an EMBL/GenBank/DDBJ whole genome shotgun (WGS) entry which is preliminary data.</text>
</comment>
<organism evidence="4 5">
    <name type="scientific">Ginsengibacter hankyongi</name>
    <dbReference type="NCBI Taxonomy" id="2607284"/>
    <lineage>
        <taxon>Bacteria</taxon>
        <taxon>Pseudomonadati</taxon>
        <taxon>Bacteroidota</taxon>
        <taxon>Chitinophagia</taxon>
        <taxon>Chitinophagales</taxon>
        <taxon>Chitinophagaceae</taxon>
        <taxon>Ginsengibacter</taxon>
    </lineage>
</organism>
<keyword evidence="2" id="KW-1003">Cell membrane</keyword>
<protein>
    <recommendedName>
        <fullName evidence="6">SdiA-regulated</fullName>
    </recommendedName>
</protein>
<evidence type="ECO:0000313" key="5">
    <source>
        <dbReference type="Proteomes" id="UP000326903"/>
    </source>
</evidence>
<dbReference type="GO" id="GO:0005886">
    <property type="term" value="C:plasma membrane"/>
    <property type="evidence" value="ECO:0007669"/>
    <property type="project" value="UniProtKB-SubCell"/>
</dbReference>
<dbReference type="EMBL" id="VYQF01000001">
    <property type="protein sequence ID" value="KAA9040650.1"/>
    <property type="molecule type" value="Genomic_DNA"/>
</dbReference>
<name>A0A5J5II11_9BACT</name>
<dbReference type="RefSeq" id="WP_150412710.1">
    <property type="nucleotide sequence ID" value="NZ_VYQF01000001.1"/>
</dbReference>
<sequence>MHPRNALLLLFFFLKFHSYEGCTSAKNKVNLPCKEYDLSKPYILKLGDALTEISGIYFYPKDSSVFAISDEYGNLYKIKFNENYLTEKWKFDKTHDFEDVLLHDGTFYVLESNGNIDALNFSAKGDTIFNRKSKFPGNDKKKNEFESLYYDSDYNKIIMICKDCEDDKKNTVSSWAFDPSNDHYILSQFLINTKTIAEKLGEEKIKLKPSAATINPVTKDVWILASTNQLLIVTDNKGNTKEVYTLDPVIFNQPEGISFTPWGDLIISNEAGDKYGTASLLIFKPKKRV</sequence>
<evidence type="ECO:0000256" key="1">
    <source>
        <dbReference type="ARBA" id="ARBA00004236"/>
    </source>
</evidence>
<dbReference type="SUPFAM" id="SSF101898">
    <property type="entry name" value="NHL repeat"/>
    <property type="match status" value="1"/>
</dbReference>
<evidence type="ECO:0008006" key="6">
    <source>
        <dbReference type="Google" id="ProtNLM"/>
    </source>
</evidence>
<gene>
    <name evidence="4" type="ORF">FW778_01010</name>
</gene>
<accession>A0A5J5II11</accession>
<comment type="subcellular location">
    <subcellularLocation>
        <location evidence="1">Cell membrane</location>
    </subcellularLocation>
</comment>
<evidence type="ECO:0000313" key="4">
    <source>
        <dbReference type="EMBL" id="KAA9040650.1"/>
    </source>
</evidence>
<dbReference type="Proteomes" id="UP000326903">
    <property type="component" value="Unassembled WGS sequence"/>
</dbReference>
<evidence type="ECO:0000256" key="2">
    <source>
        <dbReference type="ARBA" id="ARBA00022475"/>
    </source>
</evidence>
<dbReference type="Pfam" id="PF06977">
    <property type="entry name" value="SdiA-regulated"/>
    <property type="match status" value="1"/>
</dbReference>
<evidence type="ECO:0000256" key="3">
    <source>
        <dbReference type="ARBA" id="ARBA00023136"/>
    </source>
</evidence>
<proteinExistence type="predicted"/>
<keyword evidence="3" id="KW-0472">Membrane</keyword>
<dbReference type="InterPro" id="IPR009722">
    <property type="entry name" value="YjiK/CarP"/>
</dbReference>
<reference evidence="4 5" key="1">
    <citation type="submission" date="2019-09" db="EMBL/GenBank/DDBJ databases">
        <title>Draft genome sequence of Ginsengibacter sp. BR5-29.</title>
        <authorList>
            <person name="Im W.-T."/>
        </authorList>
    </citation>
    <scope>NUCLEOTIDE SEQUENCE [LARGE SCALE GENOMIC DNA]</scope>
    <source>
        <strain evidence="4 5">BR5-29</strain>
    </source>
</reference>